<dbReference type="InterPro" id="IPR047218">
    <property type="entry name" value="YocR/YhdH-like"/>
</dbReference>
<comment type="similarity">
    <text evidence="6">Belongs to the sodium:neurotransmitter symporter (SNF) (TC 2.A.22) family.</text>
</comment>
<keyword evidence="6" id="KW-0769">Symport</keyword>
<feature type="transmembrane region" description="Helical" evidence="7">
    <location>
        <begin position="12"/>
        <end position="33"/>
    </location>
</feature>
<dbReference type="AlphaFoldDB" id="A0A4P9VQK5"/>
<feature type="transmembrane region" description="Helical" evidence="7">
    <location>
        <begin position="416"/>
        <end position="436"/>
    </location>
</feature>
<dbReference type="RefSeq" id="WP_027707236.1">
    <property type="nucleotide sequence ID" value="NZ_JAEVHG010000016.1"/>
</dbReference>
<protein>
    <recommendedName>
        <fullName evidence="6">Transporter</fullName>
    </recommendedName>
</protein>
<feature type="transmembrane region" description="Helical" evidence="7">
    <location>
        <begin position="182"/>
        <end position="200"/>
    </location>
</feature>
<evidence type="ECO:0000256" key="6">
    <source>
        <dbReference type="RuleBase" id="RU003732"/>
    </source>
</evidence>
<dbReference type="GO" id="GO:0015293">
    <property type="term" value="F:symporter activity"/>
    <property type="evidence" value="ECO:0007669"/>
    <property type="project" value="UniProtKB-KW"/>
</dbReference>
<feature type="transmembrane region" description="Helical" evidence="7">
    <location>
        <begin position="153"/>
        <end position="170"/>
    </location>
</feature>
<feature type="transmembrane region" description="Helical" evidence="7">
    <location>
        <begin position="335"/>
        <end position="359"/>
    </location>
</feature>
<evidence type="ECO:0000313" key="9">
    <source>
        <dbReference type="Proteomes" id="UP000257039"/>
    </source>
</evidence>
<keyword evidence="5 7" id="KW-0472">Membrane</keyword>
<keyword evidence="4 7" id="KW-1133">Transmembrane helix</keyword>
<feature type="transmembrane region" description="Helical" evidence="7">
    <location>
        <begin position="457"/>
        <end position="479"/>
    </location>
</feature>
<dbReference type="NCBIfam" id="NF037979">
    <property type="entry name" value="Na_transp"/>
    <property type="match status" value="1"/>
</dbReference>
<feature type="transmembrane region" description="Helical" evidence="7">
    <location>
        <begin position="45"/>
        <end position="64"/>
    </location>
</feature>
<dbReference type="Proteomes" id="UP000257039">
    <property type="component" value="Unassembled WGS sequence"/>
</dbReference>
<evidence type="ECO:0000313" key="8">
    <source>
        <dbReference type="EMBL" id="RDH45803.1"/>
    </source>
</evidence>
<organism evidence="8 9">
    <name type="scientific">Zooshikella ganghwensis</name>
    <dbReference type="NCBI Taxonomy" id="202772"/>
    <lineage>
        <taxon>Bacteria</taxon>
        <taxon>Pseudomonadati</taxon>
        <taxon>Pseudomonadota</taxon>
        <taxon>Gammaproteobacteria</taxon>
        <taxon>Oceanospirillales</taxon>
        <taxon>Zooshikellaceae</taxon>
        <taxon>Zooshikella</taxon>
    </lineage>
</organism>
<dbReference type="GO" id="GO:0016020">
    <property type="term" value="C:membrane"/>
    <property type="evidence" value="ECO:0007669"/>
    <property type="project" value="UniProtKB-SubCell"/>
</dbReference>
<sequence length="482" mass="52351">MAESTASTSATWATRWTFILAATGSAVGLGNIWKFPFITGEYGGGAFVLVYLLCVAFIGLPILMSEALIGRHARCNPISAMSNLAAESGKTRAWGLVGWMGVLAGFFILSFYSVVAGWALDYTLEIGRGTFNEVASGSTGKMFEDLIGDPKRLMIWHTLFMIITAFIIARGIHKGLESSVRVMMPTLFLLLVVMVIYAFVETDKFGAGLKFLFAFDIEKTFFTYEKLVDGAVTTCQWAEAGCEKVFTSKPLLAAMGHAFFTLSLGMGAIMAYGAYMPKQANIASTAITIVFFDTVVALLAGMAIFPIVFANGMEASSGPGLLFISLPQAFGNMPFGQVFGCLFFFLVSIAALSSAISLIEPAVAYLTQRFSVGRVTATIGFSFFVWFLGIGSVLSFNEWAEVKPFFGKTVFDFLDYLTANIMLPLGGMLIAIYAGWALKRSLVLNELALKNLLYFNLWRATSRVIAPVAVFVVFIVTLIQSL</sequence>
<reference evidence="8 9" key="1">
    <citation type="submission" date="2017-04" db="EMBL/GenBank/DDBJ databases">
        <title>Draft genome sequence of Zooshikella ganghwensis VG4 isolated from Red Sea sediments.</title>
        <authorList>
            <person name="Rehman Z."/>
            <person name="Alam I."/>
            <person name="Kamau A."/>
            <person name="Bajic V."/>
            <person name="Leiknes T."/>
        </authorList>
    </citation>
    <scope>NUCLEOTIDE SEQUENCE [LARGE SCALE GENOMIC DNA]</scope>
    <source>
        <strain evidence="8 9">VG4</strain>
    </source>
</reference>
<keyword evidence="9" id="KW-1185">Reference proteome</keyword>
<gene>
    <name evidence="8" type="ORF">B9G39_21435</name>
</gene>
<name>A0A4P9VQK5_9GAMM</name>
<dbReference type="PANTHER" id="PTHR42948:SF1">
    <property type="entry name" value="TRANSPORTER"/>
    <property type="match status" value="1"/>
</dbReference>
<feature type="transmembrane region" description="Helical" evidence="7">
    <location>
        <begin position="287"/>
        <end position="309"/>
    </location>
</feature>
<feature type="transmembrane region" description="Helical" evidence="7">
    <location>
        <begin position="254"/>
        <end position="275"/>
    </location>
</feature>
<evidence type="ECO:0000256" key="5">
    <source>
        <dbReference type="ARBA" id="ARBA00023136"/>
    </source>
</evidence>
<dbReference type="Pfam" id="PF00209">
    <property type="entry name" value="SNF"/>
    <property type="match status" value="2"/>
</dbReference>
<dbReference type="EMBL" id="NDXW01000001">
    <property type="protein sequence ID" value="RDH45803.1"/>
    <property type="molecule type" value="Genomic_DNA"/>
</dbReference>
<accession>A0A4P9VQK5</accession>
<dbReference type="SUPFAM" id="SSF161070">
    <property type="entry name" value="SNF-like"/>
    <property type="match status" value="1"/>
</dbReference>
<dbReference type="PANTHER" id="PTHR42948">
    <property type="entry name" value="TRANSPORTER"/>
    <property type="match status" value="1"/>
</dbReference>
<proteinExistence type="inferred from homology"/>
<keyword evidence="2 6" id="KW-0813">Transport</keyword>
<dbReference type="InterPro" id="IPR000175">
    <property type="entry name" value="Na/ntran_symport"/>
</dbReference>
<evidence type="ECO:0000256" key="4">
    <source>
        <dbReference type="ARBA" id="ARBA00022989"/>
    </source>
</evidence>
<keyword evidence="3 6" id="KW-0812">Transmembrane</keyword>
<feature type="transmembrane region" description="Helical" evidence="7">
    <location>
        <begin position="371"/>
        <end position="396"/>
    </location>
</feature>
<evidence type="ECO:0000256" key="1">
    <source>
        <dbReference type="ARBA" id="ARBA00004141"/>
    </source>
</evidence>
<evidence type="ECO:0000256" key="3">
    <source>
        <dbReference type="ARBA" id="ARBA00022692"/>
    </source>
</evidence>
<dbReference type="PROSITE" id="PS50267">
    <property type="entry name" value="NA_NEUROTRAN_SYMP_3"/>
    <property type="match status" value="1"/>
</dbReference>
<comment type="caution">
    <text evidence="8">The sequence shown here is derived from an EMBL/GenBank/DDBJ whole genome shotgun (WGS) entry which is preliminary data.</text>
</comment>
<dbReference type="PROSITE" id="PS00610">
    <property type="entry name" value="NA_NEUROTRAN_SYMP_1"/>
    <property type="match status" value="1"/>
</dbReference>
<dbReference type="PRINTS" id="PR00176">
    <property type="entry name" value="NANEUSMPORT"/>
</dbReference>
<comment type="subcellular location">
    <subcellularLocation>
        <location evidence="1">Membrane</location>
        <topology evidence="1">Multi-pass membrane protein</topology>
    </subcellularLocation>
</comment>
<evidence type="ECO:0000256" key="7">
    <source>
        <dbReference type="SAM" id="Phobius"/>
    </source>
</evidence>
<evidence type="ECO:0000256" key="2">
    <source>
        <dbReference type="ARBA" id="ARBA00022448"/>
    </source>
</evidence>
<dbReference type="InterPro" id="IPR037272">
    <property type="entry name" value="SNS_sf"/>
</dbReference>
<feature type="transmembrane region" description="Helical" evidence="7">
    <location>
        <begin position="96"/>
        <end position="120"/>
    </location>
</feature>
<dbReference type="CDD" id="cd10336">
    <property type="entry name" value="SLC6sbd_Tyt1-Like"/>
    <property type="match status" value="1"/>
</dbReference>